<proteinExistence type="predicted"/>
<accession>A0ABV1AAN3</accession>
<reference evidence="1 2" key="1">
    <citation type="submission" date="2021-06" db="EMBL/GenBank/DDBJ databases">
        <authorList>
            <person name="Palmer J.M."/>
        </authorList>
    </citation>
    <scope>NUCLEOTIDE SEQUENCE [LARGE SCALE GENOMIC DNA]</scope>
    <source>
        <strain evidence="1 2">AS_MEX2019</strain>
        <tissue evidence="1">Muscle</tissue>
    </source>
</reference>
<sequence>MHTNPHINPPTCLPQSTSTAFFHKANHFHWTSQPQTDLTSRSKGGMETLMSPLDQAFHEAGAKLHGHGPGKRLAMEFRVTPHSLHPPITPKVCPQKERE</sequence>
<keyword evidence="2" id="KW-1185">Reference proteome</keyword>
<evidence type="ECO:0000313" key="2">
    <source>
        <dbReference type="Proteomes" id="UP001469553"/>
    </source>
</evidence>
<protein>
    <submittedName>
        <fullName evidence="1">Uncharacterized protein</fullName>
    </submittedName>
</protein>
<dbReference type="Proteomes" id="UP001469553">
    <property type="component" value="Unassembled WGS sequence"/>
</dbReference>
<dbReference type="EMBL" id="JAHRIP010086326">
    <property type="protein sequence ID" value="MEQ2315255.1"/>
    <property type="molecule type" value="Genomic_DNA"/>
</dbReference>
<organism evidence="1 2">
    <name type="scientific">Ameca splendens</name>
    <dbReference type="NCBI Taxonomy" id="208324"/>
    <lineage>
        <taxon>Eukaryota</taxon>
        <taxon>Metazoa</taxon>
        <taxon>Chordata</taxon>
        <taxon>Craniata</taxon>
        <taxon>Vertebrata</taxon>
        <taxon>Euteleostomi</taxon>
        <taxon>Actinopterygii</taxon>
        <taxon>Neopterygii</taxon>
        <taxon>Teleostei</taxon>
        <taxon>Neoteleostei</taxon>
        <taxon>Acanthomorphata</taxon>
        <taxon>Ovalentaria</taxon>
        <taxon>Atherinomorphae</taxon>
        <taxon>Cyprinodontiformes</taxon>
        <taxon>Goodeidae</taxon>
        <taxon>Ameca</taxon>
    </lineage>
</organism>
<name>A0ABV1AAN3_9TELE</name>
<comment type="caution">
    <text evidence="1">The sequence shown here is derived from an EMBL/GenBank/DDBJ whole genome shotgun (WGS) entry which is preliminary data.</text>
</comment>
<gene>
    <name evidence="1" type="ORF">AMECASPLE_020322</name>
</gene>
<evidence type="ECO:0000313" key="1">
    <source>
        <dbReference type="EMBL" id="MEQ2315255.1"/>
    </source>
</evidence>